<name>A0ABU6SV71_9FABA</name>
<dbReference type="Gene3D" id="2.40.70.10">
    <property type="entry name" value="Acid Proteases"/>
    <property type="match status" value="1"/>
</dbReference>
<feature type="compositionally biased region" description="Basic and acidic residues" evidence="1">
    <location>
        <begin position="218"/>
        <end position="231"/>
    </location>
</feature>
<protein>
    <submittedName>
        <fullName evidence="2">Uncharacterized protein</fullName>
    </submittedName>
</protein>
<reference evidence="2 3" key="1">
    <citation type="journal article" date="2023" name="Plants (Basel)">
        <title>Bridging the Gap: Combining Genomics and Transcriptomics Approaches to Understand Stylosanthes scabra, an Orphan Legume from the Brazilian Caatinga.</title>
        <authorList>
            <person name="Ferreira-Neto J.R.C."/>
            <person name="da Silva M.D."/>
            <person name="Binneck E."/>
            <person name="de Melo N.F."/>
            <person name="da Silva R.H."/>
            <person name="de Melo A.L.T.M."/>
            <person name="Pandolfi V."/>
            <person name="Bustamante F.O."/>
            <person name="Brasileiro-Vidal A.C."/>
            <person name="Benko-Iseppon A.M."/>
        </authorList>
    </citation>
    <scope>NUCLEOTIDE SEQUENCE [LARGE SCALE GENOMIC DNA]</scope>
    <source>
        <tissue evidence="2">Leaves</tissue>
    </source>
</reference>
<dbReference type="EMBL" id="JASCZI010061860">
    <property type="protein sequence ID" value="MED6139653.1"/>
    <property type="molecule type" value="Genomic_DNA"/>
</dbReference>
<feature type="region of interest" description="Disordered" evidence="1">
    <location>
        <begin position="218"/>
        <end position="277"/>
    </location>
</feature>
<accession>A0ABU6SV71</accession>
<feature type="region of interest" description="Disordered" evidence="1">
    <location>
        <begin position="294"/>
        <end position="315"/>
    </location>
</feature>
<organism evidence="2 3">
    <name type="scientific">Stylosanthes scabra</name>
    <dbReference type="NCBI Taxonomy" id="79078"/>
    <lineage>
        <taxon>Eukaryota</taxon>
        <taxon>Viridiplantae</taxon>
        <taxon>Streptophyta</taxon>
        <taxon>Embryophyta</taxon>
        <taxon>Tracheophyta</taxon>
        <taxon>Spermatophyta</taxon>
        <taxon>Magnoliopsida</taxon>
        <taxon>eudicotyledons</taxon>
        <taxon>Gunneridae</taxon>
        <taxon>Pentapetalae</taxon>
        <taxon>rosids</taxon>
        <taxon>fabids</taxon>
        <taxon>Fabales</taxon>
        <taxon>Fabaceae</taxon>
        <taxon>Papilionoideae</taxon>
        <taxon>50 kb inversion clade</taxon>
        <taxon>dalbergioids sensu lato</taxon>
        <taxon>Dalbergieae</taxon>
        <taxon>Pterocarpus clade</taxon>
        <taxon>Stylosanthes</taxon>
    </lineage>
</organism>
<gene>
    <name evidence="2" type="ORF">PIB30_085820</name>
</gene>
<feature type="compositionally biased region" description="Basic and acidic residues" evidence="1">
    <location>
        <begin position="303"/>
        <end position="315"/>
    </location>
</feature>
<evidence type="ECO:0000256" key="1">
    <source>
        <dbReference type="SAM" id="MobiDB-lite"/>
    </source>
</evidence>
<comment type="caution">
    <text evidence="2">The sequence shown here is derived from an EMBL/GenBank/DDBJ whole genome shotgun (WGS) entry which is preliminary data.</text>
</comment>
<evidence type="ECO:0000313" key="2">
    <source>
        <dbReference type="EMBL" id="MED6139653.1"/>
    </source>
</evidence>
<evidence type="ECO:0000313" key="3">
    <source>
        <dbReference type="Proteomes" id="UP001341840"/>
    </source>
</evidence>
<dbReference type="InterPro" id="IPR021109">
    <property type="entry name" value="Peptidase_aspartic_dom_sf"/>
</dbReference>
<dbReference type="Proteomes" id="UP001341840">
    <property type="component" value="Unassembled WGS sequence"/>
</dbReference>
<keyword evidence="3" id="KW-1185">Reference proteome</keyword>
<proteinExistence type="predicted"/>
<sequence length="315" mass="35660">MLGNHNNLDYDSEPERTLFKRRREARRARQAALEQQFNMAANNNDIPIHEEQNQRLTLGQYSQPTSEGYGSTILRPTIQANNFQLKPSLIQLLIFCSYVTFSSSIVDTSIVSVAGIAENVLVKVGGLTIPADFHVIMPTKGDKGGRPQVLLGRPFLKIAGFNLQYDDDTFSFSVGKTIETFVVTPPPIPRKKGVHHFQICEEGARKISVMIEAREKEKECRKKEGKPEKGSRITPPPLKKKKKKVDLKPAKKKKKHEEVNSRKKKKHKEDEDEERITLKCSSLGNLLGKLKKIGKALPNNQKTDTHLVKDQSKWK</sequence>
<feature type="compositionally biased region" description="Basic residues" evidence="1">
    <location>
        <begin position="238"/>
        <end position="255"/>
    </location>
</feature>